<evidence type="ECO:0000313" key="3">
    <source>
        <dbReference type="Proteomes" id="UP001324287"/>
    </source>
</evidence>
<reference evidence="2 3" key="1">
    <citation type="submission" date="2023-12" db="EMBL/GenBank/DDBJ databases">
        <title>Blastococcus brunescens sp. nov., an actonobacterium isolated from sandstone collected in sahara desert.</title>
        <authorList>
            <person name="Gtari M."/>
            <person name="Ghodhbane F."/>
        </authorList>
    </citation>
    <scope>NUCLEOTIDE SEQUENCE [LARGE SCALE GENOMIC DNA]</scope>
    <source>
        <strain evidence="2 3">BMG 8361</strain>
    </source>
</reference>
<dbReference type="SUPFAM" id="SSF53706">
    <property type="entry name" value="Formate dehydrogenase/DMSO reductase, domains 1-3"/>
    <property type="match status" value="1"/>
</dbReference>
<dbReference type="RefSeq" id="WP_324275234.1">
    <property type="nucleotide sequence ID" value="NZ_CP141261.1"/>
</dbReference>
<keyword evidence="3" id="KW-1185">Reference proteome</keyword>
<accession>A0ABZ1B3H9</accession>
<dbReference type="Gene3D" id="3.40.228.10">
    <property type="entry name" value="Dimethylsulfoxide Reductase, domain 2"/>
    <property type="match status" value="1"/>
</dbReference>
<feature type="compositionally biased region" description="Basic residues" evidence="1">
    <location>
        <begin position="40"/>
        <end position="63"/>
    </location>
</feature>
<dbReference type="Proteomes" id="UP001324287">
    <property type="component" value="Chromosome"/>
</dbReference>
<sequence>MNALLHEIIENGWIDREYIEAHTVGFAELEKQMTGYTPRWPRRSATSRRSRSGRRRASSARRNGCCRRCCRASTRRTRPRPPP</sequence>
<proteinExistence type="predicted"/>
<gene>
    <name evidence="2" type="ORF">U6N30_30580</name>
</gene>
<evidence type="ECO:0000256" key="1">
    <source>
        <dbReference type="SAM" id="MobiDB-lite"/>
    </source>
</evidence>
<name>A0ABZ1B3H9_9ACTN</name>
<organism evidence="2 3">
    <name type="scientific">Blastococcus brunescens</name>
    <dbReference type="NCBI Taxonomy" id="1564165"/>
    <lineage>
        <taxon>Bacteria</taxon>
        <taxon>Bacillati</taxon>
        <taxon>Actinomycetota</taxon>
        <taxon>Actinomycetes</taxon>
        <taxon>Geodermatophilales</taxon>
        <taxon>Geodermatophilaceae</taxon>
        <taxon>Blastococcus</taxon>
    </lineage>
</organism>
<protein>
    <submittedName>
        <fullName evidence="2">Uncharacterized protein</fullName>
    </submittedName>
</protein>
<dbReference type="EMBL" id="CP141261">
    <property type="protein sequence ID" value="WRL63904.1"/>
    <property type="molecule type" value="Genomic_DNA"/>
</dbReference>
<feature type="region of interest" description="Disordered" evidence="1">
    <location>
        <begin position="37"/>
        <end position="63"/>
    </location>
</feature>
<evidence type="ECO:0000313" key="2">
    <source>
        <dbReference type="EMBL" id="WRL63904.1"/>
    </source>
</evidence>